<reference evidence="1 2" key="1">
    <citation type="journal article" date="2016" name="Nat. Commun.">
        <title>Thousands of microbial genomes shed light on interconnected biogeochemical processes in an aquifer system.</title>
        <authorList>
            <person name="Anantharaman K."/>
            <person name="Brown C.T."/>
            <person name="Hug L.A."/>
            <person name="Sharon I."/>
            <person name="Castelle C.J."/>
            <person name="Probst A.J."/>
            <person name="Thomas B.C."/>
            <person name="Singh A."/>
            <person name="Wilkins M.J."/>
            <person name="Karaoz U."/>
            <person name="Brodie E.L."/>
            <person name="Williams K.H."/>
            <person name="Hubbard S.S."/>
            <person name="Banfield J.F."/>
        </authorList>
    </citation>
    <scope>NUCLEOTIDE SEQUENCE [LARGE SCALE GENOMIC DNA]</scope>
</reference>
<dbReference type="InterPro" id="IPR012657">
    <property type="entry name" value="23S_rRNA-intervening_sequence"/>
</dbReference>
<dbReference type="Pfam" id="PF05635">
    <property type="entry name" value="23S_rRNA_IVP"/>
    <property type="match status" value="1"/>
</dbReference>
<protein>
    <submittedName>
        <fullName evidence="1">Four helix bundle protein</fullName>
    </submittedName>
</protein>
<accession>A0A1G2HX15</accession>
<evidence type="ECO:0000313" key="2">
    <source>
        <dbReference type="Proteomes" id="UP000179183"/>
    </source>
</evidence>
<dbReference type="Gene3D" id="1.20.1440.60">
    <property type="entry name" value="23S rRNA-intervening sequence"/>
    <property type="match status" value="1"/>
</dbReference>
<dbReference type="EMBL" id="MHOQ01000022">
    <property type="protein sequence ID" value="OGZ66761.1"/>
    <property type="molecule type" value="Genomic_DNA"/>
</dbReference>
<dbReference type="InterPro" id="IPR036583">
    <property type="entry name" value="23S_rRNA_IVS_sf"/>
</dbReference>
<evidence type="ECO:0000313" key="1">
    <source>
        <dbReference type="EMBL" id="OGZ66761.1"/>
    </source>
</evidence>
<proteinExistence type="predicted"/>
<name>A0A1G2HX15_9BACT</name>
<sequence length="120" mass="14067">MNEIQNSKPQYDLEDRTYLFAQKTREYVKALLRTISNIEYGKQLVRSSGSQAANYIEANESLGKKDFLMRIKICRKESKESRLWLNLSEPLKENQQDKESLIKECIELMKIFGSILENSK</sequence>
<dbReference type="Proteomes" id="UP000179183">
    <property type="component" value="Unassembled WGS sequence"/>
</dbReference>
<comment type="caution">
    <text evidence="1">The sequence shown here is derived from an EMBL/GenBank/DDBJ whole genome shotgun (WGS) entry which is preliminary data.</text>
</comment>
<dbReference type="AlphaFoldDB" id="A0A1G2HX15"/>
<organism evidence="1 2">
    <name type="scientific">Candidatus Staskawiczbacteria bacterium RIFCSPHIGHO2_02_FULL_33_16</name>
    <dbReference type="NCBI Taxonomy" id="1802204"/>
    <lineage>
        <taxon>Bacteria</taxon>
        <taxon>Candidatus Staskawicziibacteriota</taxon>
    </lineage>
</organism>
<dbReference type="NCBIfam" id="TIGR02436">
    <property type="entry name" value="four helix bundle protein"/>
    <property type="match status" value="1"/>
</dbReference>
<dbReference type="SUPFAM" id="SSF158446">
    <property type="entry name" value="IVS-encoded protein-like"/>
    <property type="match status" value="1"/>
</dbReference>
<gene>
    <name evidence="1" type="ORF">A3D34_03560</name>
</gene>